<evidence type="ECO:0000256" key="1">
    <source>
        <dbReference type="ARBA" id="ARBA00007730"/>
    </source>
</evidence>
<dbReference type="AlphaFoldDB" id="A0A183IP98"/>
<dbReference type="InterPro" id="IPR007803">
    <property type="entry name" value="Asp/Arg/Pro-Hydrxlase"/>
</dbReference>
<dbReference type="Pfam" id="PF05118">
    <property type="entry name" value="Asp_Arg_Hydrox"/>
    <property type="match status" value="1"/>
</dbReference>
<dbReference type="Proteomes" id="UP000270296">
    <property type="component" value="Unassembled WGS sequence"/>
</dbReference>
<accession>A0A183IP98</accession>
<comment type="similarity">
    <text evidence="1">Belongs to the aspartyl/asparaginyl beta-hydroxylase family.</text>
</comment>
<keyword evidence="4" id="KW-1185">Reference proteome</keyword>
<evidence type="ECO:0000259" key="2">
    <source>
        <dbReference type="Pfam" id="PF05118"/>
    </source>
</evidence>
<reference evidence="3 4" key="2">
    <citation type="submission" date="2018-11" db="EMBL/GenBank/DDBJ databases">
        <authorList>
            <consortium name="Pathogen Informatics"/>
        </authorList>
    </citation>
    <scope>NUCLEOTIDE SEQUENCE [LARGE SCALE GENOMIC DNA]</scope>
</reference>
<evidence type="ECO:0000313" key="3">
    <source>
        <dbReference type="EMBL" id="VDP07246.1"/>
    </source>
</evidence>
<name>A0A183IP98_9BILA</name>
<dbReference type="Gene3D" id="2.60.120.330">
    <property type="entry name" value="B-lactam Antibiotic, Isopenicillin N Synthase, Chain"/>
    <property type="match status" value="1"/>
</dbReference>
<proteinExistence type="inferred from homology"/>
<dbReference type="OrthoDB" id="438431at2759"/>
<reference evidence="5" key="1">
    <citation type="submission" date="2016-06" db="UniProtKB">
        <authorList>
            <consortium name="WormBaseParasite"/>
        </authorList>
    </citation>
    <scope>IDENTIFICATION</scope>
</reference>
<sequence>MWPKTHIMPHHSLTNCVLQGHLGLMVTPSASIRVGEFIASNFEFQLFLSVEFWHPDLNAEQQKSVPYIL</sequence>
<gene>
    <name evidence="3" type="ORF">SBAD_LOCUS5445</name>
</gene>
<dbReference type="WBParaSite" id="SBAD_0000566501-mRNA-1">
    <property type="protein sequence ID" value="SBAD_0000566501-mRNA-1"/>
    <property type="gene ID" value="SBAD_0000566501"/>
</dbReference>
<evidence type="ECO:0000313" key="5">
    <source>
        <dbReference type="WBParaSite" id="SBAD_0000566501-mRNA-1"/>
    </source>
</evidence>
<feature type="domain" description="Aspartyl/asparaginy/proline hydroxylase" evidence="2">
    <location>
        <begin position="3"/>
        <end position="37"/>
    </location>
</feature>
<evidence type="ECO:0000313" key="4">
    <source>
        <dbReference type="Proteomes" id="UP000270296"/>
    </source>
</evidence>
<organism evidence="5">
    <name type="scientific">Soboliphyme baturini</name>
    <dbReference type="NCBI Taxonomy" id="241478"/>
    <lineage>
        <taxon>Eukaryota</taxon>
        <taxon>Metazoa</taxon>
        <taxon>Ecdysozoa</taxon>
        <taxon>Nematoda</taxon>
        <taxon>Enoplea</taxon>
        <taxon>Dorylaimia</taxon>
        <taxon>Dioctophymatida</taxon>
        <taxon>Dioctophymatoidea</taxon>
        <taxon>Soboliphymatidae</taxon>
        <taxon>Soboliphyme</taxon>
    </lineage>
</organism>
<dbReference type="EMBL" id="UZAM01008995">
    <property type="protein sequence ID" value="VDP07246.1"/>
    <property type="molecule type" value="Genomic_DNA"/>
</dbReference>
<dbReference type="InterPro" id="IPR027443">
    <property type="entry name" value="IPNS-like_sf"/>
</dbReference>
<protein>
    <submittedName>
        <fullName evidence="5">Asp_Arg_Hydrox domain-containing protein</fullName>
    </submittedName>
</protein>